<protein>
    <submittedName>
        <fullName evidence="2">Sodium/glutamate symporter</fullName>
    </submittedName>
</protein>
<feature type="transmembrane region" description="Helical" evidence="1">
    <location>
        <begin position="97"/>
        <end position="119"/>
    </location>
</feature>
<feature type="transmembrane region" description="Helical" evidence="1">
    <location>
        <begin position="228"/>
        <end position="249"/>
    </location>
</feature>
<evidence type="ECO:0000313" key="3">
    <source>
        <dbReference type="Proteomes" id="UP000031599"/>
    </source>
</evidence>
<feature type="transmembrane region" description="Helical" evidence="1">
    <location>
        <begin position="423"/>
        <end position="443"/>
    </location>
</feature>
<feature type="transmembrane region" description="Helical" evidence="1">
    <location>
        <begin position="321"/>
        <end position="344"/>
    </location>
</feature>
<keyword evidence="1" id="KW-1133">Transmembrane helix</keyword>
<organism evidence="2 3">
    <name type="scientific">Enhygromyxa salina</name>
    <dbReference type="NCBI Taxonomy" id="215803"/>
    <lineage>
        <taxon>Bacteria</taxon>
        <taxon>Pseudomonadati</taxon>
        <taxon>Myxococcota</taxon>
        <taxon>Polyangia</taxon>
        <taxon>Nannocystales</taxon>
        <taxon>Nannocystaceae</taxon>
        <taxon>Enhygromyxa</taxon>
    </lineage>
</organism>
<feature type="transmembrane region" description="Helical" evidence="1">
    <location>
        <begin position="261"/>
        <end position="281"/>
    </location>
</feature>
<feature type="transmembrane region" description="Helical" evidence="1">
    <location>
        <begin position="166"/>
        <end position="188"/>
    </location>
</feature>
<gene>
    <name evidence="2" type="ORF">DB30_01960</name>
</gene>
<name>A0A0C2A3W1_9BACT</name>
<dbReference type="PANTHER" id="PTHR36178">
    <property type="entry name" value="SLR0625 PROTEIN"/>
    <property type="match status" value="1"/>
</dbReference>
<feature type="transmembrane region" description="Helical" evidence="1">
    <location>
        <begin position="293"/>
        <end position="315"/>
    </location>
</feature>
<evidence type="ECO:0000256" key="1">
    <source>
        <dbReference type="SAM" id="Phobius"/>
    </source>
</evidence>
<dbReference type="GO" id="GO:0015501">
    <property type="term" value="F:glutamate:sodium symporter activity"/>
    <property type="evidence" value="ECO:0007669"/>
    <property type="project" value="InterPro"/>
</dbReference>
<reference evidence="2 3" key="1">
    <citation type="submission" date="2014-12" db="EMBL/GenBank/DDBJ databases">
        <title>Genome assembly of Enhygromyxa salina DSM 15201.</title>
        <authorList>
            <person name="Sharma G."/>
            <person name="Subramanian S."/>
        </authorList>
    </citation>
    <scope>NUCLEOTIDE SEQUENCE [LARGE SCALE GENOMIC DNA]</scope>
    <source>
        <strain evidence="2 3">DSM 15201</strain>
    </source>
</reference>
<proteinExistence type="predicted"/>
<dbReference type="Proteomes" id="UP000031599">
    <property type="component" value="Unassembled WGS sequence"/>
</dbReference>
<evidence type="ECO:0000313" key="2">
    <source>
        <dbReference type="EMBL" id="KIG18073.1"/>
    </source>
</evidence>
<keyword evidence="1" id="KW-0472">Membrane</keyword>
<keyword evidence="1" id="KW-0812">Transmembrane</keyword>
<accession>A0A0C2A3W1</accession>
<dbReference type="PANTHER" id="PTHR36178:SF1">
    <property type="entry name" value="SODIUM_GLUTAMATE SYMPORTER"/>
    <property type="match status" value="1"/>
</dbReference>
<feature type="transmembrane region" description="Helical" evidence="1">
    <location>
        <begin position="68"/>
        <end position="85"/>
    </location>
</feature>
<feature type="transmembrane region" description="Helical" evidence="1">
    <location>
        <begin position="41"/>
        <end position="62"/>
    </location>
</feature>
<dbReference type="EMBL" id="JMCC02000015">
    <property type="protein sequence ID" value="KIG18073.1"/>
    <property type="molecule type" value="Genomic_DNA"/>
</dbReference>
<feature type="transmembrane region" description="Helical" evidence="1">
    <location>
        <begin position="389"/>
        <end position="411"/>
    </location>
</feature>
<dbReference type="GO" id="GO:0016020">
    <property type="term" value="C:membrane"/>
    <property type="evidence" value="ECO:0007669"/>
    <property type="project" value="InterPro"/>
</dbReference>
<feature type="transmembrane region" description="Helical" evidence="1">
    <location>
        <begin position="12"/>
        <end position="29"/>
    </location>
</feature>
<dbReference type="RefSeq" id="WP_052547408.1">
    <property type="nucleotide sequence ID" value="NZ_JMCC02000015.1"/>
</dbReference>
<sequence length="469" mass="49067">MDFWVGGYVQDLLIIISLIAVAAGLRRVIPPLQTLGMPDALIAGLIGVVCGPAVIGLLPFSAAHLEVIIYHALALVFIAVGLQAPPPGKRTGTARSIAFAIPAIATLQAIVGLGCVLIWNATQGGPELHTGFGVMLPLGFNQGPGPAMTFGAAWEDKAGMSDGAQIGLIMAALGYTWCCVVGVVLVAWGRRRGWDQTKGAGETVAIAADAQQQRAPARRAKHGGLEPLTAQLVAIALVYLATWVFLELVTPLLPEQHQPTVWGFHFLIATGFALTLRPLAARLPGGSPLDNDLLARTSSTIVDVATCAALAAVSVTVLGQYLAPVLLISTVGGLATLLACVWMARRAFPSRPFEHAIVTYGSLTGTATTGLALLRMLDPQLEGPAARNYVLAVPLSALLALPLLIVIQIPVGTFPADYPGTALSVLGMLFAYAVILVLAWRFLAPLRFGKTPWKLWSTADGDRSGDAPG</sequence>
<dbReference type="InterPro" id="IPR004445">
    <property type="entry name" value="GltS"/>
</dbReference>
<comment type="caution">
    <text evidence="2">The sequence shown here is derived from an EMBL/GenBank/DDBJ whole genome shotgun (WGS) entry which is preliminary data.</text>
</comment>
<dbReference type="GO" id="GO:0015813">
    <property type="term" value="P:L-glutamate transmembrane transport"/>
    <property type="evidence" value="ECO:0007669"/>
    <property type="project" value="InterPro"/>
</dbReference>
<dbReference type="AlphaFoldDB" id="A0A0C2A3W1"/>